<dbReference type="EMBL" id="CAKLPZ010000001">
    <property type="protein sequence ID" value="CAH0999687.1"/>
    <property type="molecule type" value="Genomic_DNA"/>
</dbReference>
<keyword evidence="8" id="KW-0460">Magnesium</keyword>
<dbReference type="SUPFAM" id="SSF63433">
    <property type="entry name" value="Fumarylacetoacetate hydrolase, FAH, N-terminal domain"/>
    <property type="match status" value="1"/>
</dbReference>
<evidence type="ECO:0000256" key="7">
    <source>
        <dbReference type="ARBA" id="ARBA00022837"/>
    </source>
</evidence>
<keyword evidence="7" id="KW-0106">Calcium</keyword>
<evidence type="ECO:0000313" key="14">
    <source>
        <dbReference type="Proteomes" id="UP000837803"/>
    </source>
</evidence>
<comment type="cofactor">
    <cofactor evidence="1">
        <name>Ca(2+)</name>
        <dbReference type="ChEBI" id="CHEBI:29108"/>
    </cofactor>
</comment>
<evidence type="ECO:0000256" key="9">
    <source>
        <dbReference type="ARBA" id="ARBA00022878"/>
    </source>
</evidence>
<sequence>MHIDIPAGSDFTLANLPFGIFSTAGTSPRAGIAIGESILDLAALASTGCFDFDASVLSRPVLNDFIALGKPVTNGARAQVRSWVQEGPSPIRPEHLVPMQEARLHLPIRIGDYTDFYSSIEHATNVGRMFRDPDNALLPNWRHLPVGYHGRASSIVVSGEPIRRPCGQLLPQDVQTPVFQPTERLDFELEMAFVIGRDSKLGTPVPVAEAEDYIFGLALFNDWSARDIQKWEYVPLGPFLGKSFASSMAPWIVPLEALQPFRLPGPVQQPRPLEYLRDPDSYRSPANYDVALTAAINDRIVSRSNTRHLYWSMPQQIAHHTSNGCNLRVGDLMASGTISGPDAGSYGSLLELTQNGTTGKFLQDGDTVTLSAHAGEGAARVGFGQVSGRIEPAQ</sequence>
<evidence type="ECO:0000259" key="12">
    <source>
        <dbReference type="Pfam" id="PF09298"/>
    </source>
</evidence>
<evidence type="ECO:0000256" key="2">
    <source>
        <dbReference type="ARBA" id="ARBA00001946"/>
    </source>
</evidence>
<comment type="pathway">
    <text evidence="3">Amino-acid degradation; L-phenylalanine degradation; acetoacetate and fumarate from L-phenylalanine: step 6/6.</text>
</comment>
<comment type="cofactor">
    <cofactor evidence="2">
        <name>Mg(2+)</name>
        <dbReference type="ChEBI" id="CHEBI:18420"/>
    </cofactor>
</comment>
<gene>
    <name evidence="13" type="primary">yisK</name>
    <name evidence="13" type="ORF">LEM8419_00987</name>
</gene>
<dbReference type="Pfam" id="PF09298">
    <property type="entry name" value="FAA_hydrolase_N"/>
    <property type="match status" value="1"/>
</dbReference>
<evidence type="ECO:0000256" key="8">
    <source>
        <dbReference type="ARBA" id="ARBA00022842"/>
    </source>
</evidence>
<keyword evidence="9" id="KW-0828">Tyrosine catabolism</keyword>
<dbReference type="RefSeq" id="WP_238749896.1">
    <property type="nucleotide sequence ID" value="NZ_CAKLPZ010000001.1"/>
</dbReference>
<dbReference type="InterPro" id="IPR036663">
    <property type="entry name" value="Fumarylacetoacetase_C_sf"/>
</dbReference>
<organism evidence="13 14">
    <name type="scientific">Neolewinella maritima</name>
    <dbReference type="NCBI Taxonomy" id="1383882"/>
    <lineage>
        <taxon>Bacteria</taxon>
        <taxon>Pseudomonadati</taxon>
        <taxon>Bacteroidota</taxon>
        <taxon>Saprospiria</taxon>
        <taxon>Saprospirales</taxon>
        <taxon>Lewinellaceae</taxon>
        <taxon>Neolewinella</taxon>
    </lineage>
</organism>
<dbReference type="InterPro" id="IPR036462">
    <property type="entry name" value="Fumarylacetoacetase_N_sf"/>
</dbReference>
<name>A0ABN8F6W4_9BACT</name>
<evidence type="ECO:0000256" key="6">
    <source>
        <dbReference type="ARBA" id="ARBA00022801"/>
    </source>
</evidence>
<evidence type="ECO:0000256" key="4">
    <source>
        <dbReference type="ARBA" id="ARBA00012094"/>
    </source>
</evidence>
<dbReference type="Gene3D" id="2.30.30.230">
    <property type="entry name" value="Fumarylacetoacetase, N-terminal domain"/>
    <property type="match status" value="1"/>
</dbReference>
<dbReference type="PANTHER" id="PTHR43069:SF2">
    <property type="entry name" value="FUMARYLACETOACETASE"/>
    <property type="match status" value="1"/>
</dbReference>
<dbReference type="InterPro" id="IPR015377">
    <property type="entry name" value="Fumarylacetoacetase_N"/>
</dbReference>
<keyword evidence="14" id="KW-1185">Reference proteome</keyword>
<evidence type="ECO:0000256" key="1">
    <source>
        <dbReference type="ARBA" id="ARBA00001913"/>
    </source>
</evidence>
<keyword evidence="10" id="KW-0585">Phenylalanine catabolism</keyword>
<dbReference type="EC" id="3.7.1.2" evidence="4"/>
<keyword evidence="6" id="KW-0378">Hydrolase</keyword>
<dbReference type="Pfam" id="PF01557">
    <property type="entry name" value="FAA_hydrolase"/>
    <property type="match status" value="1"/>
</dbReference>
<dbReference type="InterPro" id="IPR011234">
    <property type="entry name" value="Fumarylacetoacetase-like_C"/>
</dbReference>
<accession>A0ABN8F6W4</accession>
<dbReference type="SUPFAM" id="SSF56529">
    <property type="entry name" value="FAH"/>
    <property type="match status" value="1"/>
</dbReference>
<evidence type="ECO:0000256" key="3">
    <source>
        <dbReference type="ARBA" id="ARBA00004782"/>
    </source>
</evidence>
<dbReference type="NCBIfam" id="TIGR01266">
    <property type="entry name" value="fum_ac_acetase"/>
    <property type="match status" value="1"/>
</dbReference>
<protein>
    <recommendedName>
        <fullName evidence="4">fumarylacetoacetase</fullName>
        <ecNumber evidence="4">3.7.1.2</ecNumber>
    </recommendedName>
</protein>
<reference evidence="13" key="1">
    <citation type="submission" date="2021-12" db="EMBL/GenBank/DDBJ databases">
        <authorList>
            <person name="Rodrigo-Torres L."/>
            <person name="Arahal R. D."/>
            <person name="Lucena T."/>
        </authorList>
    </citation>
    <scope>NUCLEOTIDE SEQUENCE</scope>
    <source>
        <strain evidence="13">CECT 8419</strain>
    </source>
</reference>
<feature type="domain" description="Fumarylacetoacetase N-terminal" evidence="12">
    <location>
        <begin position="14"/>
        <end position="107"/>
    </location>
</feature>
<dbReference type="Gene3D" id="3.90.850.10">
    <property type="entry name" value="Fumarylacetoacetase-like, C-terminal domain"/>
    <property type="match status" value="1"/>
</dbReference>
<evidence type="ECO:0000313" key="13">
    <source>
        <dbReference type="EMBL" id="CAH0999687.1"/>
    </source>
</evidence>
<feature type="domain" description="Fumarylacetoacetase-like C-terminal" evidence="11">
    <location>
        <begin position="114"/>
        <end position="381"/>
    </location>
</feature>
<dbReference type="Proteomes" id="UP000837803">
    <property type="component" value="Unassembled WGS sequence"/>
</dbReference>
<comment type="caution">
    <text evidence="13">The sequence shown here is derived from an EMBL/GenBank/DDBJ whole genome shotgun (WGS) entry which is preliminary data.</text>
</comment>
<proteinExistence type="predicted"/>
<evidence type="ECO:0000256" key="10">
    <source>
        <dbReference type="ARBA" id="ARBA00023232"/>
    </source>
</evidence>
<dbReference type="InterPro" id="IPR005959">
    <property type="entry name" value="Fumarylacetoacetase"/>
</dbReference>
<evidence type="ECO:0000259" key="11">
    <source>
        <dbReference type="Pfam" id="PF01557"/>
    </source>
</evidence>
<keyword evidence="5" id="KW-0479">Metal-binding</keyword>
<dbReference type="PANTHER" id="PTHR43069">
    <property type="entry name" value="FUMARYLACETOACETASE"/>
    <property type="match status" value="1"/>
</dbReference>
<evidence type="ECO:0000256" key="5">
    <source>
        <dbReference type="ARBA" id="ARBA00022723"/>
    </source>
</evidence>